<sequence length="250" mass="27395">MASVEAARTAVGVVGNVISLFLFLSPMPTIVRIWKKGSVEQYSAAPYLATLMNCMMWVLYGLPMVNPNSTLIVTINGAGTLIEIVYITTYLINADNRKRLKVIAVAVMEVAFVLVVFLVILTVVHTPERRSTIVGIMCIVFACMMYAAPLSVMRLVITTKSVEYMPFCLSLAGFANGICWTTYALIKFDLFVAVPNGIGTLFGLAQLVLYGVFFKSTKEQQMAAAKLKETSLSEVVVDPTKNADNNRQNP</sequence>
<organism evidence="1 2">
    <name type="scientific">Melastoma candidum</name>
    <dbReference type="NCBI Taxonomy" id="119954"/>
    <lineage>
        <taxon>Eukaryota</taxon>
        <taxon>Viridiplantae</taxon>
        <taxon>Streptophyta</taxon>
        <taxon>Embryophyta</taxon>
        <taxon>Tracheophyta</taxon>
        <taxon>Spermatophyta</taxon>
        <taxon>Magnoliopsida</taxon>
        <taxon>eudicotyledons</taxon>
        <taxon>Gunneridae</taxon>
        <taxon>Pentapetalae</taxon>
        <taxon>rosids</taxon>
        <taxon>malvids</taxon>
        <taxon>Myrtales</taxon>
        <taxon>Melastomataceae</taxon>
        <taxon>Melastomatoideae</taxon>
        <taxon>Melastomateae</taxon>
        <taxon>Melastoma</taxon>
    </lineage>
</organism>
<evidence type="ECO:0000313" key="2">
    <source>
        <dbReference type="Proteomes" id="UP001057402"/>
    </source>
</evidence>
<dbReference type="Proteomes" id="UP001057402">
    <property type="component" value="Chromosome 12"/>
</dbReference>
<reference evidence="2" key="1">
    <citation type="journal article" date="2023" name="Front. Plant Sci.">
        <title>Chromosomal-level genome assembly of Melastoma candidum provides insights into trichome evolution.</title>
        <authorList>
            <person name="Zhong Y."/>
            <person name="Wu W."/>
            <person name="Sun C."/>
            <person name="Zou P."/>
            <person name="Liu Y."/>
            <person name="Dai S."/>
            <person name="Zhou R."/>
        </authorList>
    </citation>
    <scope>NUCLEOTIDE SEQUENCE [LARGE SCALE GENOMIC DNA]</scope>
</reference>
<proteinExistence type="predicted"/>
<name>A0ACB9L1F2_9MYRT</name>
<dbReference type="EMBL" id="CM042891">
    <property type="protein sequence ID" value="KAI4303626.1"/>
    <property type="molecule type" value="Genomic_DNA"/>
</dbReference>
<protein>
    <submittedName>
        <fullName evidence="1">Uncharacterized protein</fullName>
    </submittedName>
</protein>
<accession>A0ACB9L1F2</accession>
<keyword evidence="2" id="KW-1185">Reference proteome</keyword>
<evidence type="ECO:0000313" key="1">
    <source>
        <dbReference type="EMBL" id="KAI4303626.1"/>
    </source>
</evidence>
<comment type="caution">
    <text evidence="1">The sequence shown here is derived from an EMBL/GenBank/DDBJ whole genome shotgun (WGS) entry which is preliminary data.</text>
</comment>
<gene>
    <name evidence="1" type="ORF">MLD38_039234</name>
</gene>